<evidence type="ECO:0000256" key="2">
    <source>
        <dbReference type="ARBA" id="ARBA00022603"/>
    </source>
</evidence>
<protein>
    <recommendedName>
        <fullName evidence="4">Methyltransferase type 11 domain-containing protein</fullName>
    </recommendedName>
</protein>
<keyword evidence="2" id="KW-0489">Methyltransferase</keyword>
<evidence type="ECO:0000256" key="3">
    <source>
        <dbReference type="ARBA" id="ARBA00022679"/>
    </source>
</evidence>
<comment type="similarity">
    <text evidence="1">Belongs to the methyltransferase superfamily.</text>
</comment>
<dbReference type="CDD" id="cd02440">
    <property type="entry name" value="AdoMet_MTases"/>
    <property type="match status" value="1"/>
</dbReference>
<organism evidence="5">
    <name type="scientific">Campylobacter jejuni subsp. jejuni</name>
    <dbReference type="NCBI Taxonomy" id="32022"/>
    <lineage>
        <taxon>Bacteria</taxon>
        <taxon>Pseudomonadati</taxon>
        <taxon>Campylobacterota</taxon>
        <taxon>Epsilonproteobacteria</taxon>
        <taxon>Campylobacterales</taxon>
        <taxon>Campylobacteraceae</taxon>
        <taxon>Campylobacter</taxon>
    </lineage>
</organism>
<evidence type="ECO:0000259" key="4">
    <source>
        <dbReference type="Pfam" id="PF08241"/>
    </source>
</evidence>
<sequence length="267" mass="30727">MCLKLEKGINMKQGDFTEVAKHYHNRPAYSPFLLEKLVACINDKNKNFKDLNIVEVGAGTGKLTKMLGEMFGCQISAVEPNDNMREEGQKFTQNLSNISWHKGSGEETCMSNSQADWVIMASSFHWTDPKKSLPEFNRILTGGGYFTAIWNPRHIVEGSVFDEIEKEIKHIVPDLTRVSSGTQNVKKWEEILVSTGDFTDCFFMECDYKEFWDKERYLGAWHSVNDIQAQAGEKRWKEILEMIEAKISHMQSIEIPYKIRAWTARKA</sequence>
<dbReference type="EMBL" id="HQ343267">
    <property type="protein sequence ID" value="ADZ76163.1"/>
    <property type="molecule type" value="Genomic_DNA"/>
</dbReference>
<dbReference type="EMBL" id="HQ343268">
    <property type="protein sequence ID" value="ADZ76186.1"/>
    <property type="molecule type" value="Genomic_DNA"/>
</dbReference>
<dbReference type="PANTHER" id="PTHR44942">
    <property type="entry name" value="METHYLTRANSF_11 DOMAIN-CONTAINING PROTEIN"/>
    <property type="match status" value="1"/>
</dbReference>
<keyword evidence="3" id="KW-0808">Transferase</keyword>
<name>F2X6Z3_CAMJU</name>
<dbReference type="Gene3D" id="3.40.50.150">
    <property type="entry name" value="Vaccinia Virus protein VP39"/>
    <property type="match status" value="1"/>
</dbReference>
<dbReference type="PANTHER" id="PTHR44942:SF4">
    <property type="entry name" value="METHYLTRANSFERASE TYPE 11 DOMAIN-CONTAINING PROTEIN"/>
    <property type="match status" value="1"/>
</dbReference>
<dbReference type="PROSITE" id="PS00213">
    <property type="entry name" value="LIPOCALIN"/>
    <property type="match status" value="1"/>
</dbReference>
<dbReference type="GO" id="GO:0008757">
    <property type="term" value="F:S-adenosylmethionine-dependent methyltransferase activity"/>
    <property type="evidence" value="ECO:0007669"/>
    <property type="project" value="InterPro"/>
</dbReference>
<dbReference type="Pfam" id="PF08241">
    <property type="entry name" value="Methyltransf_11"/>
    <property type="match status" value="1"/>
</dbReference>
<accession>F2X6Z3</accession>
<dbReference type="GO" id="GO:0032259">
    <property type="term" value="P:methylation"/>
    <property type="evidence" value="ECO:0007669"/>
    <property type="project" value="UniProtKB-KW"/>
</dbReference>
<proteinExistence type="inferred from homology"/>
<dbReference type="InterPro" id="IPR029063">
    <property type="entry name" value="SAM-dependent_MTases_sf"/>
</dbReference>
<dbReference type="InterPro" id="IPR013216">
    <property type="entry name" value="Methyltransf_11"/>
</dbReference>
<feature type="domain" description="Methyltransferase type 11" evidence="4">
    <location>
        <begin position="54"/>
        <end position="146"/>
    </location>
</feature>
<dbReference type="AlphaFoldDB" id="F2X6Z3"/>
<dbReference type="InterPro" id="IPR051052">
    <property type="entry name" value="Diverse_substrate_MTase"/>
</dbReference>
<gene>
    <name evidence="6" type="ORF">HS3.06</name>
    <name evidence="5" type="ORF">HS3/13/50.06</name>
</gene>
<dbReference type="InterPro" id="IPR022272">
    <property type="entry name" value="Lipocalin_CS"/>
</dbReference>
<evidence type="ECO:0000313" key="5">
    <source>
        <dbReference type="EMBL" id="ADZ76163.1"/>
    </source>
</evidence>
<evidence type="ECO:0000256" key="1">
    <source>
        <dbReference type="ARBA" id="ARBA00008361"/>
    </source>
</evidence>
<evidence type="ECO:0000313" key="6">
    <source>
        <dbReference type="EMBL" id="ADZ76186.1"/>
    </source>
</evidence>
<reference evidence="5" key="1">
    <citation type="journal article" date="2011" name="J. Clin. Microbiol.">
        <title>Discrimination of Major Capsular Types of Campylobacter jejuni by Multiplex PCR.</title>
        <authorList>
            <person name="Poly F."/>
            <person name="Serichatalergs O."/>
            <person name="Schulman M."/>
            <person name="Ju J."/>
            <person name="Cates C.N."/>
            <person name="Kanipes M."/>
            <person name="Mason C."/>
            <person name="Guerry P."/>
        </authorList>
    </citation>
    <scope>NUCLEOTIDE SEQUENCE</scope>
    <source>
        <strain evidence="6">ATCC 43431</strain>
        <strain evidence="5">BH-01-0142</strain>
    </source>
</reference>
<dbReference type="SUPFAM" id="SSF53335">
    <property type="entry name" value="S-adenosyl-L-methionine-dependent methyltransferases"/>
    <property type="match status" value="1"/>
</dbReference>